<evidence type="ECO:0000313" key="1">
    <source>
        <dbReference type="EMBL" id="KAH1074867.1"/>
    </source>
</evidence>
<gene>
    <name evidence="1" type="ORF">J1N35_027195</name>
</gene>
<protein>
    <submittedName>
        <fullName evidence="1">Uncharacterized protein</fullName>
    </submittedName>
</protein>
<comment type="caution">
    <text evidence="1">The sequence shown here is derived from an EMBL/GenBank/DDBJ whole genome shotgun (WGS) entry which is preliminary data.</text>
</comment>
<dbReference type="EMBL" id="JAIQCV010000008">
    <property type="protein sequence ID" value="KAH1074867.1"/>
    <property type="molecule type" value="Genomic_DNA"/>
</dbReference>
<accession>A0A9D3ZYW4</accession>
<organism evidence="1 2">
    <name type="scientific">Gossypium stocksii</name>
    <dbReference type="NCBI Taxonomy" id="47602"/>
    <lineage>
        <taxon>Eukaryota</taxon>
        <taxon>Viridiplantae</taxon>
        <taxon>Streptophyta</taxon>
        <taxon>Embryophyta</taxon>
        <taxon>Tracheophyta</taxon>
        <taxon>Spermatophyta</taxon>
        <taxon>Magnoliopsida</taxon>
        <taxon>eudicotyledons</taxon>
        <taxon>Gunneridae</taxon>
        <taxon>Pentapetalae</taxon>
        <taxon>rosids</taxon>
        <taxon>malvids</taxon>
        <taxon>Malvales</taxon>
        <taxon>Malvaceae</taxon>
        <taxon>Malvoideae</taxon>
        <taxon>Gossypium</taxon>
    </lineage>
</organism>
<name>A0A9D3ZYW4_9ROSI</name>
<dbReference type="AlphaFoldDB" id="A0A9D3ZYW4"/>
<sequence>MSDLQPVLSLEEWSYGLWHSLSISKLCRAVSGTFFVPLPTSGQNQQIASCSKIATSCSKKAKIEKIASSVTMLLVLTVTAQTD</sequence>
<proteinExistence type="predicted"/>
<dbReference type="Proteomes" id="UP000828251">
    <property type="component" value="Unassembled WGS sequence"/>
</dbReference>
<keyword evidence="2" id="KW-1185">Reference proteome</keyword>
<reference evidence="1 2" key="1">
    <citation type="journal article" date="2021" name="Plant Biotechnol. J.">
        <title>Multi-omics assisted identification of the key and species-specific regulatory components of drought-tolerant mechanisms in Gossypium stocksii.</title>
        <authorList>
            <person name="Yu D."/>
            <person name="Ke L."/>
            <person name="Zhang D."/>
            <person name="Wu Y."/>
            <person name="Sun Y."/>
            <person name="Mei J."/>
            <person name="Sun J."/>
            <person name="Sun Y."/>
        </authorList>
    </citation>
    <scope>NUCLEOTIDE SEQUENCE [LARGE SCALE GENOMIC DNA]</scope>
    <source>
        <strain evidence="2">cv. E1</strain>
        <tissue evidence="1">Leaf</tissue>
    </source>
</reference>
<evidence type="ECO:0000313" key="2">
    <source>
        <dbReference type="Proteomes" id="UP000828251"/>
    </source>
</evidence>